<feature type="compositionally biased region" description="Polar residues" evidence="1">
    <location>
        <begin position="1409"/>
        <end position="1424"/>
    </location>
</feature>
<feature type="region of interest" description="Disordered" evidence="1">
    <location>
        <begin position="1545"/>
        <end position="1625"/>
    </location>
</feature>
<proteinExistence type="predicted"/>
<sequence>MNRSYIGSSSLAVARPPRPRPRPRDPEFSSPYNLRSRPAHRASPPAPSVAGDRSPESSLLPQIEAGPSQRRNAPPFPVSVIADVSEALVEESVPPMKTPERAPLTVRQAEGGEATLGSPVVPGSSAMTHRGPPGDAAHSPNEEAWHQLTQPPNSNQLSSSALPRHTMKNDPRPSPFDMPSAVHSIDSTLDRATPRLFTSARHEKLKHMQRIARQISKNYTQRKAPRFRSRRGTTRDAAHRLSQISSISVAPAMSSVQAPVGGRSNQAVTPAPQTRSLRRRCLSEPGHRGPPTPLGWKWPAVFELESSRSSRVRTLNLPWEAARPVPLQQPEASGRPSTHGASGPPQAGDYRPPAPGTELHGDETGSRGLEASGPVAQVGSSPYGKDGASDTGRGGARWAIELKLESGSYGLDDYISRPWPDSATTTQLLHGGERSAHAEARLYYAGAAGSPIPGDPSQQPSAAAGSPATGGSIGSSTDRGAGGYRGPGPLDQRKPEFRIHGERGGRFGSTDNAPADHVDIRGAGASRTASGLASETNVQLVEGGAGSYLATEHLRSGQLPPVIHAGVGSTGEFPGYAGINPMAAAARGSGHGVSFSTAYALGWLPGQQGETSMAGYSGTALAMEKHPEHVVHGGDGSGGGHGSHLSHRLVSSSSIGKSGETDAVAAQCRTAPESLMPRRTSSVSGLTERGPVMRARRITHEGEGGTGAYPSHAEGGLRSVSTATGISARDVGGSHEQAAGTPPVQRMAGTYGVYSASGFPTGLQADAVMNQSERTMGGGFPSRPGDVPVPPSTAVGSRRYEAGKAMGYLAGALALREGVRWSTGKSGPGGAHMGPVGFAMPGSGELRYAYGEHAQEQLVDPGALPGRAAFTAVLSDTQAGGHIVRNAAEMSLTGHDLPVEDGNRQRESSVPEGGGRSGYPGRHADEQALPSSLFAAVGYEANVTGGRARGTLTASRGSESRDIGHSGSGQQPERQLEFAMEGLNVGSPGVGRDVSPGQMGSHHVTARGVSTTDSTEGQTAGLPVSQAGGYDLSRHPSEPHGPWATNPSGGQAEALRSGFGVVTFADPGPADPITRRSIDEMTSGGQRQTGPLLQKSGYEAGISGFDRASGMPAQAVTSAARGVYGDPSNWGETQQPTPQREDIHYASGLPPHFVSRIPDLQWRLYGDLQNQMPLLAAQLLQSGGYSSGSGSEITRGQMVLKEQYRLEPTGGPATERSAGGSGTAEERGQDHFGHGVGARGYRSIQAASGITPAFDPGAGAQHASGTGSEVSGRTRAQAGQGVSRNTRTAPPAEETLPSVAEGSGDSPGPSCSDREMAKRMARQGRQRDTGASSDAALVPLASPASDGSHGRSGLGSRDTTQPPPTKRRGAPSAHGRAHAGNRRRGMSTPENDRTHQPWLLGASTALGTNSTAEAITEASGSSLTPERDLAQKSTGGSQRGHWLSEGSSAVGGTHTADGPFSAGPSTHASAGLLPQERAVGESGQIVPVSSDVTTSILFTREQTSAPTVRSGSGANLAPHAVLQEGMSDTRGTGVAPELQTILGMSTQEDTPATSGAAGAEPASQSSRDELTDRFAYRVGNNYATESGTLTASSSDPGIPSASVARDPYAFESSSTASQASSDGES</sequence>
<feature type="region of interest" description="Disordered" evidence="1">
    <location>
        <begin position="949"/>
        <end position="973"/>
    </location>
</feature>
<feature type="compositionally biased region" description="Low complexity" evidence="1">
    <location>
        <begin position="457"/>
        <end position="477"/>
    </location>
</feature>
<feature type="region of interest" description="Disordered" evidence="1">
    <location>
        <begin position="257"/>
        <end position="297"/>
    </location>
</feature>
<feature type="region of interest" description="Disordered" evidence="1">
    <location>
        <begin position="110"/>
        <end position="182"/>
    </location>
</feature>
<gene>
    <name evidence="2" type="ORF">BESB_026330</name>
</gene>
<dbReference type="Proteomes" id="UP000224006">
    <property type="component" value="Unassembled WGS sequence"/>
</dbReference>
<feature type="compositionally biased region" description="Low complexity" evidence="1">
    <location>
        <begin position="1302"/>
        <end position="1311"/>
    </location>
</feature>
<reference evidence="2 3" key="1">
    <citation type="submission" date="2017-09" db="EMBL/GenBank/DDBJ databases">
        <title>Genome sequencing of Besnoitia besnoiti strain Bb-Ger1.</title>
        <authorList>
            <person name="Schares G."/>
            <person name="Venepally P."/>
            <person name="Lorenzi H.A."/>
        </authorList>
    </citation>
    <scope>NUCLEOTIDE SEQUENCE [LARGE SCALE GENOMIC DNA]</scope>
    <source>
        <strain evidence="2 3">Bb-Ger1</strain>
    </source>
</reference>
<evidence type="ECO:0000256" key="1">
    <source>
        <dbReference type="SAM" id="MobiDB-lite"/>
    </source>
</evidence>
<feature type="region of interest" description="Disordered" evidence="1">
    <location>
        <begin position="1249"/>
        <end position="1396"/>
    </location>
</feature>
<comment type="caution">
    <text evidence="2">The sequence shown here is derived from an EMBL/GenBank/DDBJ whole genome shotgun (WGS) entry which is preliminary data.</text>
</comment>
<feature type="compositionally biased region" description="Polar residues" evidence="1">
    <location>
        <begin position="147"/>
        <end position="161"/>
    </location>
</feature>
<dbReference type="KEGG" id="bbes:BESB_026330"/>
<name>A0A2A9M119_BESBE</name>
<feature type="compositionally biased region" description="Low complexity" evidence="1">
    <location>
        <begin position="1612"/>
        <end position="1625"/>
    </location>
</feature>
<feature type="region of interest" description="Disordered" evidence="1">
    <location>
        <begin position="449"/>
        <end position="518"/>
    </location>
</feature>
<accession>A0A2A9M119</accession>
<feature type="region of interest" description="Disordered" evidence="1">
    <location>
        <begin position="1204"/>
        <end position="1237"/>
    </location>
</feature>
<organism evidence="2 3">
    <name type="scientific">Besnoitia besnoiti</name>
    <name type="common">Apicomplexan protozoan</name>
    <dbReference type="NCBI Taxonomy" id="94643"/>
    <lineage>
        <taxon>Eukaryota</taxon>
        <taxon>Sar</taxon>
        <taxon>Alveolata</taxon>
        <taxon>Apicomplexa</taxon>
        <taxon>Conoidasida</taxon>
        <taxon>Coccidia</taxon>
        <taxon>Eucoccidiorida</taxon>
        <taxon>Eimeriorina</taxon>
        <taxon>Sarcocystidae</taxon>
        <taxon>Besnoitia</taxon>
    </lineage>
</organism>
<feature type="region of interest" description="Disordered" evidence="1">
    <location>
        <begin position="1"/>
        <end position="77"/>
    </location>
</feature>
<dbReference type="RefSeq" id="XP_029215668.1">
    <property type="nucleotide sequence ID" value="XM_029361313.1"/>
</dbReference>
<feature type="compositionally biased region" description="Polar residues" evidence="1">
    <location>
        <begin position="1008"/>
        <end position="1018"/>
    </location>
</feature>
<feature type="compositionally biased region" description="Basic and acidic residues" evidence="1">
    <location>
        <begin position="1224"/>
        <end position="1233"/>
    </location>
</feature>
<evidence type="ECO:0000313" key="3">
    <source>
        <dbReference type="Proteomes" id="UP000224006"/>
    </source>
</evidence>
<feature type="region of interest" description="Disordered" evidence="1">
    <location>
        <begin position="1409"/>
        <end position="1486"/>
    </location>
</feature>
<feature type="region of interest" description="Disordered" evidence="1">
    <location>
        <begin position="894"/>
        <end position="925"/>
    </location>
</feature>
<feature type="compositionally biased region" description="Polar residues" evidence="1">
    <location>
        <begin position="1"/>
        <end position="11"/>
    </location>
</feature>
<keyword evidence="3" id="KW-1185">Reference proteome</keyword>
<feature type="compositionally biased region" description="Basic and acidic residues" evidence="1">
    <location>
        <begin position="1566"/>
        <end position="1575"/>
    </location>
</feature>
<protein>
    <submittedName>
        <fullName evidence="2">Uncharacterized protein</fullName>
    </submittedName>
</protein>
<feature type="compositionally biased region" description="Basic residues" evidence="1">
    <location>
        <begin position="1365"/>
        <end position="1385"/>
    </location>
</feature>
<dbReference type="EMBL" id="NWUJ01000014">
    <property type="protein sequence ID" value="PFH31659.1"/>
    <property type="molecule type" value="Genomic_DNA"/>
</dbReference>
<feature type="compositionally biased region" description="Polar residues" evidence="1">
    <location>
        <begin position="263"/>
        <end position="275"/>
    </location>
</feature>
<feature type="compositionally biased region" description="Basic and acidic residues" evidence="1">
    <location>
        <begin position="897"/>
        <end position="909"/>
    </location>
</feature>
<evidence type="ECO:0000313" key="2">
    <source>
        <dbReference type="EMBL" id="PFH31659.1"/>
    </source>
</evidence>
<dbReference type="GeneID" id="40307685"/>
<feature type="region of interest" description="Disordered" evidence="1">
    <location>
        <begin position="321"/>
        <end position="393"/>
    </location>
</feature>
<feature type="compositionally biased region" description="Basic and acidic residues" evidence="1">
    <location>
        <begin position="491"/>
        <end position="505"/>
    </location>
</feature>
<feature type="region of interest" description="Disordered" evidence="1">
    <location>
        <begin position="996"/>
        <end position="1052"/>
    </location>
</feature>
<dbReference type="VEuPathDB" id="ToxoDB:BESB_026330"/>
<feature type="compositionally biased region" description="Polar residues" evidence="1">
    <location>
        <begin position="1581"/>
        <end position="1595"/>
    </location>
</feature>